<gene>
    <name evidence="2" type="ORF">OE699_02035</name>
</gene>
<dbReference type="RefSeq" id="WP_263846904.1">
    <property type="nucleotide sequence ID" value="NZ_JAOWKW010000001.1"/>
</dbReference>
<dbReference type="SMART" id="SM00327">
    <property type="entry name" value="VWA"/>
    <property type="match status" value="1"/>
</dbReference>
<dbReference type="Gene3D" id="3.40.50.410">
    <property type="entry name" value="von Willebrand factor, type A domain"/>
    <property type="match status" value="1"/>
</dbReference>
<sequence length="973" mass="104337">MGKSSTQTIGYKYHLGLHGVLCQAPIDKILAFKWQDKIAWEGAAIDKQIYINKPELFGGKKKEGGVQGYVDLLGGGEAQGENDYLKAKFAAGGVIPAFRGAVSFVLRQCYIGNNPFLKPISVKARNVFSTFAGWYPEKAPINPYVKLDGAMIYIAMDSSGSMAGAQLLNQFAAVKGFIQSLKGTTNSLCVVTYASGIGNSKIIYNCSDADYDAFCDWIDALPGAFGGTNFAAAVSMAADFFSGAAEEADTLSFITDSLTTLFPSLFGNAGESPIIRQRIVLLLSDGAGLDATVARSTLDAIGNVETYCIGIDAADIVTLGIVDNTPDDGVPIVSGGDPDGIRAAIAASAAGWLDINPAHILRDLVVSQTSGGTGDSGEIGASFAAAADQLYAEGFGLSIFHANPSSRDEFKAEIERHIDGACNFDRATGKWELKLIRDDYDAETLFEFDGATIMEWIECETPEQVELPNQITVVYTNREDGETSSLTVTNVAAVQMVGRIIPDKVEYMGINWPDLAARVAARDLVAMTTPLAKGSFRATYAPQDLNVGSAIKIHEPRLGLEHIIARITEIEDGDGRDNSVIINFVEDKFSIDDTALIGQDEFAQEVPPRVPNIRFVEEEPYYLRVLSDGQSVVDQALTDNPDLGAFIATADLPSAGWHNIAIGKLDGATWREVGQADFAPASWLTADLTSSAEDTEIQVQLNDSLGQVVVGSLCRVGQEYMRVDSAAVSGQIMTLTVGRGCLDTVPARHPTGAGVIFWQAVTGSDGTDYLAGESISIKLQPQSFSAQVGISETATDVLAFGSRAIRPYPVGRLKLNATYLPTGLLDDGDTLTWVHRDRTFQTTLAIEDHDAASIGPETGVSYTVEVRAVIGRDDFFALTDVFAQDDWFLGDSVLIREEAVGTATTWTYSDAAPNLFARADFFGVPEFFGVIGGRALRAEFGVRVERDGYENWQTPVVRVGVLAAPANLVAETY</sequence>
<accession>A0ABT2ZV46</accession>
<dbReference type="Proteomes" id="UP001526166">
    <property type="component" value="Unassembled WGS sequence"/>
</dbReference>
<dbReference type="InterPro" id="IPR002035">
    <property type="entry name" value="VWF_A"/>
</dbReference>
<evidence type="ECO:0000313" key="2">
    <source>
        <dbReference type="EMBL" id="MCV2877619.1"/>
    </source>
</evidence>
<name>A0ABT2ZV46_9RHOB</name>
<dbReference type="SUPFAM" id="SSF53300">
    <property type="entry name" value="vWA-like"/>
    <property type="match status" value="1"/>
</dbReference>
<dbReference type="InterPro" id="IPR036465">
    <property type="entry name" value="vWFA_dom_sf"/>
</dbReference>
<dbReference type="PROSITE" id="PS50234">
    <property type="entry name" value="VWFA"/>
    <property type="match status" value="1"/>
</dbReference>
<dbReference type="Pfam" id="PF13519">
    <property type="entry name" value="VWA_2"/>
    <property type="match status" value="1"/>
</dbReference>
<keyword evidence="3" id="KW-1185">Reference proteome</keyword>
<comment type="caution">
    <text evidence="2">The sequence shown here is derived from an EMBL/GenBank/DDBJ whole genome shotgun (WGS) entry which is preliminary data.</text>
</comment>
<protein>
    <submittedName>
        <fullName evidence="2">VWA domain-containing protein</fullName>
    </submittedName>
</protein>
<proteinExistence type="predicted"/>
<dbReference type="CDD" id="cd00198">
    <property type="entry name" value="vWFA"/>
    <property type="match status" value="1"/>
</dbReference>
<dbReference type="EMBL" id="JAOWKW010000001">
    <property type="protein sequence ID" value="MCV2877619.1"/>
    <property type="molecule type" value="Genomic_DNA"/>
</dbReference>
<reference evidence="2 3" key="1">
    <citation type="submission" date="2022-10" db="EMBL/GenBank/DDBJ databases">
        <title>Sinirhodobacter sp. nov., isolated from ocean surface sediments.</title>
        <authorList>
            <person name="He W."/>
            <person name="Wang L."/>
            <person name="Zhang D.-F."/>
        </authorList>
    </citation>
    <scope>NUCLEOTIDE SEQUENCE [LARGE SCALE GENOMIC DNA]</scope>
    <source>
        <strain evidence="2 3">WL0115</strain>
    </source>
</reference>
<organism evidence="2 3">
    <name type="scientific">Sedimentimonas flavescens</name>
    <dbReference type="NCBI Taxonomy" id="2851012"/>
    <lineage>
        <taxon>Bacteria</taxon>
        <taxon>Pseudomonadati</taxon>
        <taxon>Pseudomonadota</taxon>
        <taxon>Alphaproteobacteria</taxon>
        <taxon>Rhodobacterales</taxon>
        <taxon>Rhodobacter group</taxon>
        <taxon>Sedimentimonas</taxon>
    </lineage>
</organism>
<evidence type="ECO:0000313" key="3">
    <source>
        <dbReference type="Proteomes" id="UP001526166"/>
    </source>
</evidence>
<feature type="domain" description="VWFA" evidence="1">
    <location>
        <begin position="151"/>
        <end position="364"/>
    </location>
</feature>
<evidence type="ECO:0000259" key="1">
    <source>
        <dbReference type="PROSITE" id="PS50234"/>
    </source>
</evidence>